<name>G8YTW9_PICSO</name>
<sequence length="415" mass="46311">MSNRLDSLNSKKPGTNASKPLLKFKPKVVTRKTQDERAKDAPTQVKEENVDRKPSQRGRGSMRGARGGRGRGNYAGTRLVSSGPLTEGSVSLGMNSTRNTIKREPGTSSSSPTPDFLQNLKVKREESVAKANSDESDSEDDGTKINMNRDYNFEEENVLFPIRPVRENDTSNEESGAESKETSPALVESRSATPMEKSQSPVKEEHIEDQLNKIKEYKAELETKITDSGDKLRKEESEKIESDFKQIVNQINNEFSEISLDETESGTSKDYMVIHLPSILPEFKRSSIVKDEDVKDENMKDEEVSVENLKEEDVKMIDEEPTRTKLAADIPNLRGRIGSLNIHKSGKISINLGNDNNLVVSKAAPANFLQELTLIDMKDTQHGDVEVTENDQKVAGSYYRLGKVNDKFIAIPSFN</sequence>
<proteinExistence type="predicted"/>
<organism evidence="7 8">
    <name type="scientific">Pichia sorbitophila (strain ATCC MYA-4447 / BCRC 22081 / CBS 7064 / NBRC 10061 / NRRL Y-12695)</name>
    <name type="common">Hybrid yeast</name>
    <dbReference type="NCBI Taxonomy" id="559304"/>
    <lineage>
        <taxon>Eukaryota</taxon>
        <taxon>Fungi</taxon>
        <taxon>Dikarya</taxon>
        <taxon>Ascomycota</taxon>
        <taxon>Saccharomycotina</taxon>
        <taxon>Pichiomycetes</taxon>
        <taxon>Debaryomycetaceae</taxon>
        <taxon>Millerozyma</taxon>
    </lineage>
</organism>
<feature type="compositionally biased region" description="Polar residues" evidence="5">
    <location>
        <begin position="1"/>
        <end position="18"/>
    </location>
</feature>
<dbReference type="HOGENOM" id="CLU_056234_0_0_1"/>
<dbReference type="EMBL" id="FO082059">
    <property type="protein sequence ID" value="CCE72809.1"/>
    <property type="molecule type" value="Genomic_DNA"/>
</dbReference>
<accession>G8YTW9</accession>
<dbReference type="GO" id="GO:0005666">
    <property type="term" value="C:RNA polymerase III complex"/>
    <property type="evidence" value="ECO:0007669"/>
    <property type="project" value="InterPro"/>
</dbReference>
<dbReference type="Pfam" id="PF05132">
    <property type="entry name" value="RNA_pol_Rpc4"/>
    <property type="match status" value="1"/>
</dbReference>
<keyword evidence="4" id="KW-0539">Nucleus</keyword>
<dbReference type="OrthoDB" id="5836119at2759"/>
<evidence type="ECO:0000256" key="2">
    <source>
        <dbReference type="ARBA" id="ARBA00022478"/>
    </source>
</evidence>
<keyword evidence="2" id="KW-0240">DNA-directed RNA polymerase</keyword>
<evidence type="ECO:0000256" key="1">
    <source>
        <dbReference type="ARBA" id="ARBA00004123"/>
    </source>
</evidence>
<feature type="compositionally biased region" description="Polar residues" evidence="5">
    <location>
        <begin position="190"/>
        <end position="201"/>
    </location>
</feature>
<evidence type="ECO:0000256" key="5">
    <source>
        <dbReference type="SAM" id="MobiDB-lite"/>
    </source>
</evidence>
<dbReference type="GO" id="GO:0003677">
    <property type="term" value="F:DNA binding"/>
    <property type="evidence" value="ECO:0007669"/>
    <property type="project" value="InterPro"/>
</dbReference>
<dbReference type="STRING" id="559304.G8YTW9"/>
<keyword evidence="8" id="KW-1185">Reference proteome</keyword>
<reference evidence="8" key="2">
    <citation type="journal article" date="2012" name="G3 (Bethesda)">
        <title>Pichia sorbitophila, an interspecies yeast hybrid reveals early steps of genome resolution following polyploidization.</title>
        <authorList>
            <person name="Leh Louis V."/>
            <person name="Despons L."/>
            <person name="Friedrich A."/>
            <person name="Martin T."/>
            <person name="Durrens P."/>
            <person name="Casaregola S."/>
            <person name="Neuveglise C."/>
            <person name="Fairhead C."/>
            <person name="Marck C."/>
            <person name="Cruz J.A."/>
            <person name="Straub M.L."/>
            <person name="Kugler V."/>
            <person name="Sacerdot C."/>
            <person name="Uzunov Z."/>
            <person name="Thierry A."/>
            <person name="Weiss S."/>
            <person name="Bleykasten C."/>
            <person name="De Montigny J."/>
            <person name="Jacques N."/>
            <person name="Jung P."/>
            <person name="Lemaire M."/>
            <person name="Mallet S."/>
            <person name="Morel G."/>
            <person name="Richard G.F."/>
            <person name="Sarkar A."/>
            <person name="Savel G."/>
            <person name="Schacherer J."/>
            <person name="Seret M.L."/>
            <person name="Talla E."/>
            <person name="Samson G."/>
            <person name="Jubin C."/>
            <person name="Poulain J."/>
            <person name="Vacherie B."/>
            <person name="Barbe V."/>
            <person name="Pelletier E."/>
            <person name="Sherman D.J."/>
            <person name="Westhof E."/>
            <person name="Weissenbach J."/>
            <person name="Baret P.V."/>
            <person name="Wincker P."/>
            <person name="Gaillardin C."/>
            <person name="Dujon B."/>
            <person name="Souciet J.L."/>
        </authorList>
    </citation>
    <scope>NUCLEOTIDE SEQUENCE [LARGE SCALE GENOMIC DNA]</scope>
    <source>
        <strain evidence="8">ATCC MYA-4447 / BCRC 22081 / CBS 7064 / NBRC 10061 / NRRL Y-12695</strain>
    </source>
</reference>
<gene>
    <name evidence="7" type="primary">Piso0_000403</name>
    <name evidence="6" type="ORF">GNLVRS01_PISO0A08580g</name>
    <name evidence="7" type="ORF">GNLVRS01_PISO0B08647g</name>
</gene>
<feature type="compositionally biased region" description="Basic and acidic residues" evidence="5">
    <location>
        <begin position="32"/>
        <end position="54"/>
    </location>
</feature>
<dbReference type="GO" id="GO:0042797">
    <property type="term" value="P:tRNA transcription by RNA polymerase III"/>
    <property type="evidence" value="ECO:0007669"/>
    <property type="project" value="TreeGrafter"/>
</dbReference>
<protein>
    <submittedName>
        <fullName evidence="7">Piso0_000403 protein</fullName>
    </submittedName>
</protein>
<dbReference type="AlphaFoldDB" id="G8YTW9"/>
<dbReference type="eggNOG" id="KOG3122">
    <property type="taxonomic scope" value="Eukaryota"/>
</dbReference>
<evidence type="ECO:0000256" key="3">
    <source>
        <dbReference type="ARBA" id="ARBA00023163"/>
    </source>
</evidence>
<dbReference type="InterPro" id="IPR007811">
    <property type="entry name" value="RPC4"/>
</dbReference>
<keyword evidence="3" id="KW-0804">Transcription</keyword>
<dbReference type="PANTHER" id="PTHR13408:SF0">
    <property type="entry name" value="DNA-DIRECTED RNA POLYMERASE III SUBUNIT RPC4"/>
    <property type="match status" value="1"/>
</dbReference>
<dbReference type="PANTHER" id="PTHR13408">
    <property type="entry name" value="DNA-DIRECTED RNA POLYMERASE III"/>
    <property type="match status" value="1"/>
</dbReference>
<evidence type="ECO:0000256" key="4">
    <source>
        <dbReference type="ARBA" id="ARBA00023242"/>
    </source>
</evidence>
<feature type="compositionally biased region" description="Polar residues" evidence="5">
    <location>
        <begin position="79"/>
        <end position="99"/>
    </location>
</feature>
<dbReference type="OMA" id="NNYAGTH"/>
<dbReference type="Proteomes" id="UP000005222">
    <property type="component" value="Chromosome B"/>
</dbReference>
<feature type="region of interest" description="Disordered" evidence="5">
    <location>
        <begin position="1"/>
        <end position="206"/>
    </location>
</feature>
<dbReference type="EMBL" id="FO082058">
    <property type="protein sequence ID" value="CCE73370.1"/>
    <property type="molecule type" value="Genomic_DNA"/>
</dbReference>
<dbReference type="Proteomes" id="UP000005222">
    <property type="component" value="Chromosome A"/>
</dbReference>
<dbReference type="InParanoid" id="G8YTW9"/>
<evidence type="ECO:0000313" key="8">
    <source>
        <dbReference type="Proteomes" id="UP000005222"/>
    </source>
</evidence>
<dbReference type="FunCoup" id="G8YTW9">
    <property type="interactions" value="260"/>
</dbReference>
<evidence type="ECO:0000313" key="7">
    <source>
        <dbReference type="EMBL" id="CCE73370.1"/>
    </source>
</evidence>
<reference evidence="7" key="1">
    <citation type="submission" date="2011-10" db="EMBL/GenBank/DDBJ databases">
        <authorList>
            <person name="Genoscope - CEA"/>
        </authorList>
    </citation>
    <scope>NUCLEOTIDE SEQUENCE</scope>
    <source>
        <strain evidence="7">CBS 7064</strain>
    </source>
</reference>
<comment type="subcellular location">
    <subcellularLocation>
        <location evidence="1">Nucleus</location>
    </subcellularLocation>
</comment>
<evidence type="ECO:0000313" key="6">
    <source>
        <dbReference type="EMBL" id="CCE72809.1"/>
    </source>
</evidence>